<dbReference type="PANTHER" id="PTHR33146">
    <property type="entry name" value="ENDONUCLEASE 4"/>
    <property type="match status" value="1"/>
</dbReference>
<evidence type="ECO:0000256" key="1">
    <source>
        <dbReference type="ARBA" id="ARBA00022722"/>
    </source>
</evidence>
<evidence type="ECO:0000256" key="3">
    <source>
        <dbReference type="ARBA" id="ARBA00022759"/>
    </source>
</evidence>
<dbReference type="InterPro" id="IPR008947">
    <property type="entry name" value="PLipase_C/P1_nuclease_dom_sf"/>
</dbReference>
<evidence type="ECO:0008006" key="9">
    <source>
        <dbReference type="Google" id="ProtNLM"/>
    </source>
</evidence>
<evidence type="ECO:0000313" key="8">
    <source>
        <dbReference type="Proteomes" id="UP000316471"/>
    </source>
</evidence>
<comment type="caution">
    <text evidence="7">The sequence shown here is derived from an EMBL/GenBank/DDBJ whole genome shotgun (WGS) entry which is preliminary data.</text>
</comment>
<evidence type="ECO:0000256" key="6">
    <source>
        <dbReference type="ARBA" id="ARBA00023180"/>
    </source>
</evidence>
<evidence type="ECO:0000256" key="4">
    <source>
        <dbReference type="ARBA" id="ARBA00022801"/>
    </source>
</evidence>
<keyword evidence="8" id="KW-1185">Reference proteome</keyword>
<dbReference type="Proteomes" id="UP000316471">
    <property type="component" value="Unassembled WGS sequence"/>
</dbReference>
<protein>
    <recommendedName>
        <fullName evidence="9">S1/P1 nuclease</fullName>
    </recommendedName>
</protein>
<dbReference type="InterPro" id="IPR003154">
    <property type="entry name" value="S1/P1nuclease"/>
</dbReference>
<dbReference type="GO" id="GO:0046872">
    <property type="term" value="F:metal ion binding"/>
    <property type="evidence" value="ECO:0007669"/>
    <property type="project" value="UniProtKB-KW"/>
</dbReference>
<sequence>MSDTLADMARILFVPGTQALAALALATLVALPAPALAWSAMGHRLVAALADDELTDAARSQIKGLLADTGQQEGEGPLQGETGMLLPAIATWADELRANDPELGRRSSPWHYVNLGEHACLYEVARDCPQGNCVVAAITAQTAILADRTRDRAERAQALKFVVHFVGDVHQPMHAGYAHDKGGNTVQVRFNGQGTNLHSLWDGRLLESAGLDEAGYLAHLRTLPVAVPLPARALPPTSAEWAQQACTIATQPGVYPNGAKLPADYADTWRPLAEEQLRRAGTQLALLLNAALTP</sequence>
<dbReference type="GO" id="GO:0016788">
    <property type="term" value="F:hydrolase activity, acting on ester bonds"/>
    <property type="evidence" value="ECO:0007669"/>
    <property type="project" value="InterPro"/>
</dbReference>
<name>A0A562LK23_9GAMM</name>
<dbReference type="PANTHER" id="PTHR33146:SF26">
    <property type="entry name" value="ENDONUCLEASE 4"/>
    <property type="match status" value="1"/>
</dbReference>
<dbReference type="Pfam" id="PF02265">
    <property type="entry name" value="S1-P1_nuclease"/>
    <property type="match status" value="1"/>
</dbReference>
<evidence type="ECO:0000256" key="5">
    <source>
        <dbReference type="ARBA" id="ARBA00023157"/>
    </source>
</evidence>
<reference evidence="7 8" key="1">
    <citation type="journal article" date="2015" name="Stand. Genomic Sci.">
        <title>Genomic Encyclopedia of Bacterial and Archaeal Type Strains, Phase III: the genomes of soil and plant-associated and newly described type strains.</title>
        <authorList>
            <person name="Whitman W.B."/>
            <person name="Woyke T."/>
            <person name="Klenk H.P."/>
            <person name="Zhou Y."/>
            <person name="Lilburn T.G."/>
            <person name="Beck B.J."/>
            <person name="De Vos P."/>
            <person name="Vandamme P."/>
            <person name="Eisen J.A."/>
            <person name="Garrity G."/>
            <person name="Hugenholtz P."/>
            <person name="Kyrpides N.C."/>
        </authorList>
    </citation>
    <scope>NUCLEOTIDE SEQUENCE [LARGE SCALE GENOMIC DNA]</scope>
    <source>
        <strain evidence="7 8">CGMCC 1.10136</strain>
    </source>
</reference>
<dbReference type="SUPFAM" id="SSF48537">
    <property type="entry name" value="Phospholipase C/P1 nuclease"/>
    <property type="match status" value="1"/>
</dbReference>
<keyword evidence="5" id="KW-1015">Disulfide bond</keyword>
<keyword evidence="1" id="KW-0540">Nuclease</keyword>
<accession>A0A562LK23</accession>
<dbReference type="GO" id="GO:0004519">
    <property type="term" value="F:endonuclease activity"/>
    <property type="evidence" value="ECO:0007669"/>
    <property type="project" value="UniProtKB-KW"/>
</dbReference>
<dbReference type="GO" id="GO:0006308">
    <property type="term" value="P:DNA catabolic process"/>
    <property type="evidence" value="ECO:0007669"/>
    <property type="project" value="InterPro"/>
</dbReference>
<dbReference type="EMBL" id="VLKP01000011">
    <property type="protein sequence ID" value="TWI07968.1"/>
    <property type="molecule type" value="Genomic_DNA"/>
</dbReference>
<keyword evidence="4" id="KW-0378">Hydrolase</keyword>
<keyword evidence="3" id="KW-0255">Endonuclease</keyword>
<evidence type="ECO:0000313" key="7">
    <source>
        <dbReference type="EMBL" id="TWI07968.1"/>
    </source>
</evidence>
<dbReference type="CDD" id="cd11010">
    <property type="entry name" value="S1-P1_nuclease"/>
    <property type="match status" value="1"/>
</dbReference>
<evidence type="ECO:0000256" key="2">
    <source>
        <dbReference type="ARBA" id="ARBA00022723"/>
    </source>
</evidence>
<keyword evidence="2" id="KW-0479">Metal-binding</keyword>
<dbReference type="GO" id="GO:0003676">
    <property type="term" value="F:nucleic acid binding"/>
    <property type="evidence" value="ECO:0007669"/>
    <property type="project" value="InterPro"/>
</dbReference>
<gene>
    <name evidence="7" type="ORF">IP93_02575</name>
</gene>
<dbReference type="Gene3D" id="1.10.575.10">
    <property type="entry name" value="P1 Nuclease"/>
    <property type="match status" value="1"/>
</dbReference>
<dbReference type="AlphaFoldDB" id="A0A562LK23"/>
<organism evidence="7 8">
    <name type="scientific">Aerolutibacter ruishenii</name>
    <dbReference type="NCBI Taxonomy" id="686800"/>
    <lineage>
        <taxon>Bacteria</taxon>
        <taxon>Pseudomonadati</taxon>
        <taxon>Pseudomonadota</taxon>
        <taxon>Gammaproteobacteria</taxon>
        <taxon>Lysobacterales</taxon>
        <taxon>Lysobacteraceae</taxon>
        <taxon>Aerolutibacter</taxon>
    </lineage>
</organism>
<proteinExistence type="predicted"/>
<keyword evidence="6" id="KW-0325">Glycoprotein</keyword>